<proteinExistence type="predicted"/>
<protein>
    <submittedName>
        <fullName evidence="1">Uncharacterized protein</fullName>
    </submittedName>
</protein>
<sequence length="192" mass="21653">MIYRCEIDGCSEQTENWGPGEKVGHRRIVSFTTTWEHKEDERTVRVTLTKVTPPVGGDCISCISRAVVLPEDSENWPDDWTHFITFYDLRKLLAAVTNQAGQLDLTPKPSSPYGYTRMIATRSKAAAGSKTTESSVAMGSETTWWKQDELPTMVFSVRSKIRVVKWTKEVMVNAILTYILAYVEARVDDGVI</sequence>
<keyword evidence="2" id="KW-1185">Reference proteome</keyword>
<gene>
    <name evidence="1" type="ORF">M408DRAFT_331097</name>
</gene>
<dbReference type="Proteomes" id="UP000054097">
    <property type="component" value="Unassembled WGS sequence"/>
</dbReference>
<reference evidence="1 2" key="1">
    <citation type="submission" date="2014-04" db="EMBL/GenBank/DDBJ databases">
        <authorList>
            <consortium name="DOE Joint Genome Institute"/>
            <person name="Kuo A."/>
            <person name="Zuccaro A."/>
            <person name="Kohler A."/>
            <person name="Nagy L.G."/>
            <person name="Floudas D."/>
            <person name="Copeland A."/>
            <person name="Barry K.W."/>
            <person name="Cichocki N."/>
            <person name="Veneault-Fourrey C."/>
            <person name="LaButti K."/>
            <person name="Lindquist E.A."/>
            <person name="Lipzen A."/>
            <person name="Lundell T."/>
            <person name="Morin E."/>
            <person name="Murat C."/>
            <person name="Sun H."/>
            <person name="Tunlid A."/>
            <person name="Henrissat B."/>
            <person name="Grigoriev I.V."/>
            <person name="Hibbett D.S."/>
            <person name="Martin F."/>
            <person name="Nordberg H.P."/>
            <person name="Cantor M.N."/>
            <person name="Hua S.X."/>
        </authorList>
    </citation>
    <scope>NUCLEOTIDE SEQUENCE [LARGE SCALE GENOMIC DNA]</scope>
    <source>
        <strain evidence="1 2">MAFF 305830</strain>
    </source>
</reference>
<dbReference type="HOGENOM" id="CLU_1415976_0_0_1"/>
<name>A0A0C3AZY1_SERVB</name>
<reference evidence="2" key="2">
    <citation type="submission" date="2015-01" db="EMBL/GenBank/DDBJ databases">
        <title>Evolutionary Origins and Diversification of the Mycorrhizal Mutualists.</title>
        <authorList>
            <consortium name="DOE Joint Genome Institute"/>
            <consortium name="Mycorrhizal Genomics Consortium"/>
            <person name="Kohler A."/>
            <person name="Kuo A."/>
            <person name="Nagy L.G."/>
            <person name="Floudas D."/>
            <person name="Copeland A."/>
            <person name="Barry K.W."/>
            <person name="Cichocki N."/>
            <person name="Veneault-Fourrey C."/>
            <person name="LaButti K."/>
            <person name="Lindquist E.A."/>
            <person name="Lipzen A."/>
            <person name="Lundell T."/>
            <person name="Morin E."/>
            <person name="Murat C."/>
            <person name="Riley R."/>
            <person name="Ohm R."/>
            <person name="Sun H."/>
            <person name="Tunlid A."/>
            <person name="Henrissat B."/>
            <person name="Grigoriev I.V."/>
            <person name="Hibbett D.S."/>
            <person name="Martin F."/>
        </authorList>
    </citation>
    <scope>NUCLEOTIDE SEQUENCE [LARGE SCALE GENOMIC DNA]</scope>
    <source>
        <strain evidence="2">MAFF 305830</strain>
    </source>
</reference>
<evidence type="ECO:0000313" key="2">
    <source>
        <dbReference type="Proteomes" id="UP000054097"/>
    </source>
</evidence>
<dbReference type="EMBL" id="KN824313">
    <property type="protein sequence ID" value="KIM25534.1"/>
    <property type="molecule type" value="Genomic_DNA"/>
</dbReference>
<evidence type="ECO:0000313" key="1">
    <source>
        <dbReference type="EMBL" id="KIM25534.1"/>
    </source>
</evidence>
<organism evidence="1 2">
    <name type="scientific">Serendipita vermifera MAFF 305830</name>
    <dbReference type="NCBI Taxonomy" id="933852"/>
    <lineage>
        <taxon>Eukaryota</taxon>
        <taxon>Fungi</taxon>
        <taxon>Dikarya</taxon>
        <taxon>Basidiomycota</taxon>
        <taxon>Agaricomycotina</taxon>
        <taxon>Agaricomycetes</taxon>
        <taxon>Sebacinales</taxon>
        <taxon>Serendipitaceae</taxon>
        <taxon>Serendipita</taxon>
    </lineage>
</organism>
<dbReference type="AlphaFoldDB" id="A0A0C3AZY1"/>
<accession>A0A0C3AZY1</accession>